<dbReference type="PROSITE" id="PS00107">
    <property type="entry name" value="PROTEIN_KINASE_ATP"/>
    <property type="match status" value="1"/>
</dbReference>
<dbReference type="GeneID" id="76423852"/>
<name>A0A8A3S5R2_9EURY</name>
<dbReference type="InterPro" id="IPR017441">
    <property type="entry name" value="Protein_kinase_ATP_BS"/>
</dbReference>
<dbReference type="PANTHER" id="PTHR43289:SF6">
    <property type="entry name" value="SERINE_THREONINE-PROTEIN KINASE NEKL-3"/>
    <property type="match status" value="1"/>
</dbReference>
<dbReference type="KEGG" id="maqe:RJ40_05785"/>
<dbReference type="InterPro" id="IPR008271">
    <property type="entry name" value="Ser/Thr_kinase_AS"/>
</dbReference>
<protein>
    <submittedName>
        <fullName evidence="7">Serine/threonine protein kinase</fullName>
    </submittedName>
</protein>
<dbReference type="SMART" id="SM00220">
    <property type="entry name" value="S_TKc"/>
    <property type="match status" value="1"/>
</dbReference>
<keyword evidence="1" id="KW-0808">Transferase</keyword>
<dbReference type="InterPro" id="IPR000719">
    <property type="entry name" value="Prot_kinase_dom"/>
</dbReference>
<keyword evidence="3 7" id="KW-0418">Kinase</keyword>
<evidence type="ECO:0000256" key="5">
    <source>
        <dbReference type="SAM" id="MobiDB-lite"/>
    </source>
</evidence>
<keyword evidence="2" id="KW-0547">Nucleotide-binding</keyword>
<dbReference type="AlphaFoldDB" id="A0A8A3S5R2"/>
<dbReference type="Pfam" id="PF00069">
    <property type="entry name" value="Pkinase"/>
    <property type="match status" value="1"/>
</dbReference>
<evidence type="ECO:0000259" key="6">
    <source>
        <dbReference type="SMART" id="SM00220"/>
    </source>
</evidence>
<dbReference type="CDD" id="cd14014">
    <property type="entry name" value="STKc_PknB_like"/>
    <property type="match status" value="1"/>
</dbReference>
<dbReference type="GO" id="GO:0004674">
    <property type="term" value="F:protein serine/threonine kinase activity"/>
    <property type="evidence" value="ECO:0007669"/>
    <property type="project" value="UniProtKB-KW"/>
</dbReference>
<dbReference type="EMBL" id="CP036172">
    <property type="protein sequence ID" value="QSZ67040.1"/>
    <property type="molecule type" value="Genomic_DNA"/>
</dbReference>
<dbReference type="Gene3D" id="3.30.200.20">
    <property type="entry name" value="Phosphorylase Kinase, domain 1"/>
    <property type="match status" value="1"/>
</dbReference>
<dbReference type="GO" id="GO:0005524">
    <property type="term" value="F:ATP binding"/>
    <property type="evidence" value="ECO:0007669"/>
    <property type="project" value="UniProtKB-KW"/>
</dbReference>
<evidence type="ECO:0000256" key="2">
    <source>
        <dbReference type="ARBA" id="ARBA00022741"/>
    </source>
</evidence>
<dbReference type="SUPFAM" id="SSF56112">
    <property type="entry name" value="Protein kinase-like (PK-like)"/>
    <property type="match status" value="1"/>
</dbReference>
<dbReference type="InterPro" id="IPR011009">
    <property type="entry name" value="Kinase-like_dom_sf"/>
</dbReference>
<feature type="compositionally biased region" description="Low complexity" evidence="5">
    <location>
        <begin position="109"/>
        <end position="130"/>
    </location>
</feature>
<feature type="domain" description="Protein kinase" evidence="6">
    <location>
        <begin position="191"/>
        <end position="439"/>
    </location>
</feature>
<gene>
    <name evidence="7" type="ORF">RJ40_05785</name>
</gene>
<proteinExistence type="predicted"/>
<sequence length="444" mass="46539">MSNAVVYGGTWMQWRSVVVLLLILLVLMCPVQAVPDHAAKDTAGRGQGQDTPPGLAHAPGQQKTVPTPEPTAVPTPDPTSVPTSEVPTSLPTPEPTLEVPTSDPTPRQTSEAPSPTPTAGPTGPEETAPSPFPLAAAALVVSAGALGGVVYARRRRSPPPVADEDVTVVVPSAADATWTQSGFPPALMEKYTEVASVGSGGTAQVFRAVRRTDDLTVAVKVPLRQDEATGRCFLREISIWQGLSHQNIVRVDAVNVLPVPYVETEYLDRTLKDLKTPLGPAETVGIVAGIAAGLAYAHGRGVVHRDLKPGNILLASDGTPKIADWGLGKVLGEGDETVAPGYSLHYAAPEQLAPARFGHPDERTDLYQLGVVFYELLTGTLPYDDDGPGAYSAAVLDAPARPPSAVDEALAPFDPIVLRCLKKDPAGRFGSAEEFCAALGAVEY</sequence>
<keyword evidence="4" id="KW-0067">ATP-binding</keyword>
<dbReference type="Proteomes" id="UP001042704">
    <property type="component" value="Chromosome"/>
</dbReference>
<feature type="compositionally biased region" description="Pro residues" evidence="5">
    <location>
        <begin position="67"/>
        <end position="79"/>
    </location>
</feature>
<dbReference type="RefSeq" id="WP_265582412.1">
    <property type="nucleotide sequence ID" value="NZ_CP036172.1"/>
</dbReference>
<organism evidence="7 8">
    <name type="scientific">Methanofollis aquaemaris</name>
    <dbReference type="NCBI Taxonomy" id="126734"/>
    <lineage>
        <taxon>Archaea</taxon>
        <taxon>Methanobacteriati</taxon>
        <taxon>Methanobacteriota</taxon>
        <taxon>Stenosarchaea group</taxon>
        <taxon>Methanomicrobia</taxon>
        <taxon>Methanomicrobiales</taxon>
        <taxon>Methanomicrobiaceae</taxon>
        <taxon>Methanofollis</taxon>
    </lineage>
</organism>
<evidence type="ECO:0000256" key="1">
    <source>
        <dbReference type="ARBA" id="ARBA00022679"/>
    </source>
</evidence>
<keyword evidence="8" id="KW-1185">Reference proteome</keyword>
<feature type="compositionally biased region" description="Low complexity" evidence="5">
    <location>
        <begin position="80"/>
        <end position="102"/>
    </location>
</feature>
<dbReference type="PANTHER" id="PTHR43289">
    <property type="entry name" value="MITOGEN-ACTIVATED PROTEIN KINASE KINASE KINASE 20-RELATED"/>
    <property type="match status" value="1"/>
</dbReference>
<dbReference type="Gene3D" id="1.10.510.10">
    <property type="entry name" value="Transferase(Phosphotransferase) domain 1"/>
    <property type="match status" value="1"/>
</dbReference>
<dbReference type="PROSITE" id="PS00108">
    <property type="entry name" value="PROTEIN_KINASE_ST"/>
    <property type="match status" value="1"/>
</dbReference>
<reference evidence="7" key="2">
    <citation type="submission" date="2019-02" db="EMBL/GenBank/DDBJ databases">
        <authorList>
            <person name="Chen S.-C."/>
            <person name="Chien H.-H."/>
            <person name="Lai M.-C."/>
        </authorList>
    </citation>
    <scope>NUCLEOTIDE SEQUENCE</scope>
    <source>
        <strain evidence="7">N2F9704</strain>
    </source>
</reference>
<evidence type="ECO:0000313" key="8">
    <source>
        <dbReference type="Proteomes" id="UP001042704"/>
    </source>
</evidence>
<keyword evidence="7" id="KW-0723">Serine/threonine-protein kinase</keyword>
<feature type="region of interest" description="Disordered" evidence="5">
    <location>
        <begin position="40"/>
        <end position="130"/>
    </location>
</feature>
<accession>A0A8A3S5R2</accession>
<reference evidence="7" key="1">
    <citation type="journal article" date="2001" name="Int. J. Syst. Evol. Microbiol.">
        <title>Methanofollis aquaemaris sp. nov., a methanogen isolated from an aquaculture fish pond.</title>
        <authorList>
            <person name="Lai M.C."/>
            <person name="Chen S.C."/>
        </authorList>
    </citation>
    <scope>NUCLEOTIDE SEQUENCE</scope>
    <source>
        <strain evidence="7">N2F9704</strain>
    </source>
</reference>
<evidence type="ECO:0000256" key="3">
    <source>
        <dbReference type="ARBA" id="ARBA00022777"/>
    </source>
</evidence>
<evidence type="ECO:0000313" key="7">
    <source>
        <dbReference type="EMBL" id="QSZ67040.1"/>
    </source>
</evidence>
<evidence type="ECO:0000256" key="4">
    <source>
        <dbReference type="ARBA" id="ARBA00022840"/>
    </source>
</evidence>